<dbReference type="Proteomes" id="UP000032309">
    <property type="component" value="Unassembled WGS sequence"/>
</dbReference>
<evidence type="ECO:0000313" key="1">
    <source>
        <dbReference type="EMBL" id="GAN32090.1"/>
    </source>
</evidence>
<accession>A0ABQ0JTN5</accession>
<name>A0ABQ0JTN5_9BACT</name>
<comment type="caution">
    <text evidence="1">The sequence shown here is derived from an EMBL/GenBank/DDBJ whole genome shotgun (WGS) entry which is preliminary data.</text>
</comment>
<evidence type="ECO:0000313" key="2">
    <source>
        <dbReference type="Proteomes" id="UP000032309"/>
    </source>
</evidence>
<reference evidence="2" key="1">
    <citation type="journal article" date="2015" name="Genome Announc.">
        <title>Draft Genome Sequence of an Anaerobic Ammonium-Oxidizing Bacterium, "Candidatus Brocadia sinica".</title>
        <authorList>
            <person name="Oshiki M."/>
            <person name="Shinyako-Hata K."/>
            <person name="Satoh H."/>
            <person name="Okabe S."/>
        </authorList>
    </citation>
    <scope>NUCLEOTIDE SEQUENCE [LARGE SCALE GENOMIC DNA]</scope>
    <source>
        <strain evidence="2">JPN1</strain>
    </source>
</reference>
<keyword evidence="2" id="KW-1185">Reference proteome</keyword>
<gene>
    <name evidence="1" type="ORF">BROSI_A0594</name>
</gene>
<proteinExistence type="predicted"/>
<sequence length="142" mass="16536">MAELSDAFRIHEELSRILILLPSSLIHYSWEKILEYEINAHPNYYQDSILAYPLNNLMNEGQGVEKIISFLKSNSLVSARNQQKENSKRMIDRHNEIKNNFSSKDNGRYSVAQASVFAMVIQWIANFYIQNTLKIIEMILPD</sequence>
<protein>
    <submittedName>
        <fullName evidence="1">Uncharacterized protein</fullName>
    </submittedName>
</protein>
<dbReference type="RefSeq" id="WP_052562223.1">
    <property type="nucleotide sequence ID" value="NZ_BAFN01000001.1"/>
</dbReference>
<dbReference type="EMBL" id="BAFN01000001">
    <property type="protein sequence ID" value="GAN32090.1"/>
    <property type="molecule type" value="Genomic_DNA"/>
</dbReference>
<organism evidence="1 2">
    <name type="scientific">Candidatus Brocadia sinica JPN1</name>
    <dbReference type="NCBI Taxonomy" id="1197129"/>
    <lineage>
        <taxon>Bacteria</taxon>
        <taxon>Pseudomonadati</taxon>
        <taxon>Planctomycetota</taxon>
        <taxon>Candidatus Brocadiia</taxon>
        <taxon>Candidatus Brocadiales</taxon>
        <taxon>Candidatus Brocadiaceae</taxon>
        <taxon>Candidatus Brocadia</taxon>
    </lineage>
</organism>